<comment type="caution">
    <text evidence="7">The sequence shown here is derived from an EMBL/GenBank/DDBJ whole genome shotgun (WGS) entry which is preliminary data.</text>
</comment>
<dbReference type="RefSeq" id="WP_113903110.1">
    <property type="nucleotide sequence ID" value="NZ_QNSB01000002.1"/>
</dbReference>
<keyword evidence="5 6" id="KW-0472">Membrane</keyword>
<protein>
    <submittedName>
        <fullName evidence="7">Putative ABC transport system permease protein</fullName>
    </submittedName>
</protein>
<keyword evidence="8" id="KW-1185">Reference proteome</keyword>
<proteinExistence type="inferred from homology"/>
<evidence type="ECO:0000256" key="4">
    <source>
        <dbReference type="ARBA" id="ARBA00022989"/>
    </source>
</evidence>
<sequence length="249" mass="25643">MSIAELSLFLLGIAVIVGGAMVVLRTAEAGLGWLPAIAVVRAVVQLGLVALLLQGALTTWWTVVAFVALMLTTASATSFRRARALRHGPRGAVIGVLVGAAVTISLVFAFGLVDGTYEKVIAVAGIVIGNSMTIATLTIRRFAANIEASTGEVEAWLSLGARPRRAVARQRQDAIREALIPNLDQTKSTGLVTLPGAFVGALFGGASPVEAAQFQIVVLAALVLAGALTSVLGTLIAADVRQLPAADRS</sequence>
<gene>
    <name evidence="7" type="ORF">DFO65_102265</name>
</gene>
<evidence type="ECO:0000313" key="8">
    <source>
        <dbReference type="Proteomes" id="UP000253509"/>
    </source>
</evidence>
<feature type="transmembrane region" description="Helical" evidence="6">
    <location>
        <begin position="189"/>
        <end position="206"/>
    </location>
</feature>
<evidence type="ECO:0000313" key="7">
    <source>
        <dbReference type="EMBL" id="RBP73737.1"/>
    </source>
</evidence>
<dbReference type="InterPro" id="IPR005226">
    <property type="entry name" value="UPF0014_fam"/>
</dbReference>
<dbReference type="PANTHER" id="PTHR30028:SF0">
    <property type="entry name" value="PROTEIN ALUMINUM SENSITIVE 3"/>
    <property type="match status" value="1"/>
</dbReference>
<name>A0A366ILY4_9MICO</name>
<dbReference type="Proteomes" id="UP000253509">
    <property type="component" value="Unassembled WGS sequence"/>
</dbReference>
<keyword evidence="3 6" id="KW-0812">Transmembrane</keyword>
<dbReference type="EMBL" id="QNSB01000002">
    <property type="protein sequence ID" value="RBP73737.1"/>
    <property type="molecule type" value="Genomic_DNA"/>
</dbReference>
<keyword evidence="4 6" id="KW-1133">Transmembrane helix</keyword>
<evidence type="ECO:0000256" key="3">
    <source>
        <dbReference type="ARBA" id="ARBA00022692"/>
    </source>
</evidence>
<evidence type="ECO:0000256" key="5">
    <source>
        <dbReference type="ARBA" id="ARBA00023136"/>
    </source>
</evidence>
<feature type="transmembrane region" description="Helical" evidence="6">
    <location>
        <begin position="212"/>
        <end position="238"/>
    </location>
</feature>
<accession>A0A366ILY4</accession>
<comment type="similarity">
    <text evidence="2">Belongs to the UPF0014 family.</text>
</comment>
<feature type="transmembrane region" description="Helical" evidence="6">
    <location>
        <begin position="91"/>
        <end position="113"/>
    </location>
</feature>
<feature type="transmembrane region" description="Helical" evidence="6">
    <location>
        <begin position="59"/>
        <end position="79"/>
    </location>
</feature>
<dbReference type="AlphaFoldDB" id="A0A366ILY4"/>
<feature type="transmembrane region" description="Helical" evidence="6">
    <location>
        <begin position="31"/>
        <end position="53"/>
    </location>
</feature>
<evidence type="ECO:0000256" key="1">
    <source>
        <dbReference type="ARBA" id="ARBA00004141"/>
    </source>
</evidence>
<dbReference type="Pfam" id="PF03649">
    <property type="entry name" value="UPF0014"/>
    <property type="match status" value="1"/>
</dbReference>
<dbReference type="PANTHER" id="PTHR30028">
    <property type="entry name" value="UPF0014 INNER MEMBRANE PROTEIN YBBM-RELATED"/>
    <property type="match status" value="1"/>
</dbReference>
<feature type="transmembrane region" description="Helical" evidence="6">
    <location>
        <begin position="119"/>
        <end position="139"/>
    </location>
</feature>
<evidence type="ECO:0000256" key="6">
    <source>
        <dbReference type="SAM" id="Phobius"/>
    </source>
</evidence>
<feature type="transmembrane region" description="Helical" evidence="6">
    <location>
        <begin position="6"/>
        <end position="24"/>
    </location>
</feature>
<reference evidence="7 8" key="1">
    <citation type="submission" date="2018-06" db="EMBL/GenBank/DDBJ databases">
        <title>Freshwater and sediment microbial communities from various areas in North America, analyzing microbe dynamics in response to fracking.</title>
        <authorList>
            <person name="Lamendella R."/>
        </authorList>
    </citation>
    <scope>NUCLEOTIDE SEQUENCE [LARGE SCALE GENOMIC DNA]</scope>
    <source>
        <strain evidence="7 8">3b_TX</strain>
    </source>
</reference>
<organism evidence="7 8">
    <name type="scientific">Brevibacterium celere</name>
    <dbReference type="NCBI Taxonomy" id="225845"/>
    <lineage>
        <taxon>Bacteria</taxon>
        <taxon>Bacillati</taxon>
        <taxon>Actinomycetota</taxon>
        <taxon>Actinomycetes</taxon>
        <taxon>Micrococcales</taxon>
        <taxon>Brevibacteriaceae</taxon>
        <taxon>Brevibacterium</taxon>
    </lineage>
</organism>
<evidence type="ECO:0000256" key="2">
    <source>
        <dbReference type="ARBA" id="ARBA00005268"/>
    </source>
</evidence>
<comment type="subcellular location">
    <subcellularLocation>
        <location evidence="1">Membrane</location>
        <topology evidence="1">Multi-pass membrane protein</topology>
    </subcellularLocation>
</comment>
<dbReference type="GO" id="GO:0005886">
    <property type="term" value="C:plasma membrane"/>
    <property type="evidence" value="ECO:0007669"/>
    <property type="project" value="TreeGrafter"/>
</dbReference>